<sequence length="93" mass="10465">MSECFTILTNVWETGSVTRNEPGVKPGRYPPEAQDLVLQAFEDDPTTSTKQVAADVSLSPWNVWSNMMHREQKYLFHGIGVQGLEDGDPIRRS</sequence>
<dbReference type="Proteomes" id="UP001152888">
    <property type="component" value="Unassembled WGS sequence"/>
</dbReference>
<comment type="caution">
    <text evidence="1">The sequence shown here is derived from an EMBL/GenBank/DDBJ whole genome shotgun (WGS) entry which is preliminary data.</text>
</comment>
<dbReference type="AlphaFoldDB" id="A0A9P0KLC0"/>
<dbReference type="EMBL" id="CAKOFQ010006804">
    <property type="protein sequence ID" value="CAH1972972.1"/>
    <property type="molecule type" value="Genomic_DNA"/>
</dbReference>
<proteinExistence type="predicted"/>
<keyword evidence="2" id="KW-1185">Reference proteome</keyword>
<gene>
    <name evidence="1" type="ORF">ACAOBT_LOCUS10296</name>
</gene>
<evidence type="ECO:0000313" key="1">
    <source>
        <dbReference type="EMBL" id="CAH1972972.1"/>
    </source>
</evidence>
<protein>
    <submittedName>
        <fullName evidence="1">Uncharacterized protein</fullName>
    </submittedName>
</protein>
<accession>A0A9P0KLC0</accession>
<evidence type="ECO:0000313" key="2">
    <source>
        <dbReference type="Proteomes" id="UP001152888"/>
    </source>
</evidence>
<organism evidence="1 2">
    <name type="scientific">Acanthoscelides obtectus</name>
    <name type="common">Bean weevil</name>
    <name type="synonym">Bruchus obtectus</name>
    <dbReference type="NCBI Taxonomy" id="200917"/>
    <lineage>
        <taxon>Eukaryota</taxon>
        <taxon>Metazoa</taxon>
        <taxon>Ecdysozoa</taxon>
        <taxon>Arthropoda</taxon>
        <taxon>Hexapoda</taxon>
        <taxon>Insecta</taxon>
        <taxon>Pterygota</taxon>
        <taxon>Neoptera</taxon>
        <taxon>Endopterygota</taxon>
        <taxon>Coleoptera</taxon>
        <taxon>Polyphaga</taxon>
        <taxon>Cucujiformia</taxon>
        <taxon>Chrysomeloidea</taxon>
        <taxon>Chrysomelidae</taxon>
        <taxon>Bruchinae</taxon>
        <taxon>Bruchini</taxon>
        <taxon>Acanthoscelides</taxon>
    </lineage>
</organism>
<reference evidence="1" key="1">
    <citation type="submission" date="2022-03" db="EMBL/GenBank/DDBJ databases">
        <authorList>
            <person name="Sayadi A."/>
        </authorList>
    </citation>
    <scope>NUCLEOTIDE SEQUENCE</scope>
</reference>
<dbReference type="OrthoDB" id="6753189at2759"/>
<name>A0A9P0KLC0_ACAOB</name>